<name>A0ACC2JLK8_9PEZI</name>
<protein>
    <submittedName>
        <fullName evidence="1">Uncharacterized protein</fullName>
    </submittedName>
</protein>
<keyword evidence="2" id="KW-1185">Reference proteome</keyword>
<dbReference type="EMBL" id="JAPUUL010001122">
    <property type="protein sequence ID" value="KAJ8128279.1"/>
    <property type="molecule type" value="Genomic_DNA"/>
</dbReference>
<organism evidence="1 2">
    <name type="scientific">Lasiodiplodia mahajangana</name>
    <dbReference type="NCBI Taxonomy" id="1108764"/>
    <lineage>
        <taxon>Eukaryota</taxon>
        <taxon>Fungi</taxon>
        <taxon>Dikarya</taxon>
        <taxon>Ascomycota</taxon>
        <taxon>Pezizomycotina</taxon>
        <taxon>Dothideomycetes</taxon>
        <taxon>Dothideomycetes incertae sedis</taxon>
        <taxon>Botryosphaeriales</taxon>
        <taxon>Botryosphaeriaceae</taxon>
        <taxon>Lasiodiplodia</taxon>
    </lineage>
</organism>
<sequence length="626" mass="68761">MNATIFAVIGFRCVAINSASWLGGRCLIMKYSSCAPGKWKETLKPMLKQAWSDVETEVGSDIDDKIGRQVRPHEVTEGRDRWLITYELANMALLVSSLFRMVQSSLPVFGSSNSDIAEEFNPFTATASTIQELLRKGRFTSEQLVQVYLDEIDKNNSYLRAVTSMPPRHWLIAEARRLDRERRDKKETGPLHGIPILIKASYDIIDTEPSMNMSTTWGSLSLAGTHPRRNAKIVDMLRRAGAIILAKTSLSEWGWFRGVNIPSGWCAVTGQGQSPYVRGGHKNSDSPSGHSNPTGSSSGSAIGVAAGFAPISIGAESTGSLMMPACRASLYSIKPTIGLVPGDGCLSISLHHDTLGPMAKSARDIANLLDVIVDSTQTNVPKGGYTAALTSKWDNIRVGVLDAEEWMLGLPYVKPVKEINKQMLSGWKVAYKLLQDNAASFKRVQLISIDEATANGNKDITNLAKRDFRGLLKDYLATIPDAPIHDIKDLIKFNQDNAHEEMPPCANNQDILLEAESFDIPDAEYDEILNFGRQKSREEGIDKVMKEHDVNVIVAPSDSPLFLMASLSAYPIAAVPFGNVDFEGNNRPYGLFAMATAHQDALLVEFMSAWEAVAPMRQPPSRKEFG</sequence>
<dbReference type="Proteomes" id="UP001153332">
    <property type="component" value="Unassembled WGS sequence"/>
</dbReference>
<evidence type="ECO:0000313" key="2">
    <source>
        <dbReference type="Proteomes" id="UP001153332"/>
    </source>
</evidence>
<comment type="caution">
    <text evidence="1">The sequence shown here is derived from an EMBL/GenBank/DDBJ whole genome shotgun (WGS) entry which is preliminary data.</text>
</comment>
<evidence type="ECO:0000313" key="1">
    <source>
        <dbReference type="EMBL" id="KAJ8128279.1"/>
    </source>
</evidence>
<proteinExistence type="predicted"/>
<reference evidence="1" key="1">
    <citation type="submission" date="2022-12" db="EMBL/GenBank/DDBJ databases">
        <title>Genome Sequence of Lasiodiplodia mahajangana.</title>
        <authorList>
            <person name="Buettner E."/>
        </authorList>
    </citation>
    <scope>NUCLEOTIDE SEQUENCE</scope>
    <source>
        <strain evidence="1">VT137</strain>
    </source>
</reference>
<accession>A0ACC2JLK8</accession>
<gene>
    <name evidence="1" type="ORF">O1611_g5355</name>
</gene>